<evidence type="ECO:0000256" key="2">
    <source>
        <dbReference type="ARBA" id="ARBA00022679"/>
    </source>
</evidence>
<proteinExistence type="predicted"/>
<dbReference type="PROSITE" id="PS51585">
    <property type="entry name" value="SAM_MT_TPMT"/>
    <property type="match status" value="1"/>
</dbReference>
<dbReference type="Gene3D" id="3.40.50.150">
    <property type="entry name" value="Vaccinia Virus protein VP39"/>
    <property type="match status" value="1"/>
</dbReference>
<gene>
    <name evidence="5" type="ORF">S03H2_03667</name>
</gene>
<dbReference type="SUPFAM" id="SSF53335">
    <property type="entry name" value="S-adenosyl-L-methionine-dependent methyltransferases"/>
    <property type="match status" value="1"/>
</dbReference>
<comment type="caution">
    <text evidence="5">The sequence shown here is derived from an EMBL/GenBank/DDBJ whole genome shotgun (WGS) entry which is preliminary data.</text>
</comment>
<organism evidence="5">
    <name type="scientific">marine sediment metagenome</name>
    <dbReference type="NCBI Taxonomy" id="412755"/>
    <lineage>
        <taxon>unclassified sequences</taxon>
        <taxon>metagenomes</taxon>
        <taxon>ecological metagenomes</taxon>
    </lineage>
</organism>
<evidence type="ECO:0000256" key="1">
    <source>
        <dbReference type="ARBA" id="ARBA00022603"/>
    </source>
</evidence>
<dbReference type="Pfam" id="PF13649">
    <property type="entry name" value="Methyltransf_25"/>
    <property type="match status" value="1"/>
</dbReference>
<dbReference type="InterPro" id="IPR008854">
    <property type="entry name" value="TPMT"/>
</dbReference>
<dbReference type="GO" id="GO:0008757">
    <property type="term" value="F:S-adenosylmethionine-dependent methyltransferase activity"/>
    <property type="evidence" value="ECO:0007669"/>
    <property type="project" value="InterPro"/>
</dbReference>
<keyword evidence="2" id="KW-0808">Transferase</keyword>
<dbReference type="EMBL" id="BARU01001378">
    <property type="protein sequence ID" value="GAH30979.1"/>
    <property type="molecule type" value="Genomic_DNA"/>
</dbReference>
<sequence>MKHDSQLAKKLYDKQFNRYSKKQTEDKQFQDLREKVYSLLGNIKGRKVLFAGCGDGLECVPAVAKKAKVIGIDISERGIELAKNNCPGAEFYVMDFEKTKFNNN</sequence>
<evidence type="ECO:0000256" key="3">
    <source>
        <dbReference type="ARBA" id="ARBA00022691"/>
    </source>
</evidence>
<feature type="domain" description="Methyltransferase" evidence="4">
    <location>
        <begin position="48"/>
        <end position="103"/>
    </location>
</feature>
<accession>X1FNR2</accession>
<evidence type="ECO:0000313" key="5">
    <source>
        <dbReference type="EMBL" id="GAH30979.1"/>
    </source>
</evidence>
<keyword evidence="1" id="KW-0489">Methyltransferase</keyword>
<evidence type="ECO:0000259" key="4">
    <source>
        <dbReference type="Pfam" id="PF13649"/>
    </source>
</evidence>
<dbReference type="AlphaFoldDB" id="X1FNR2"/>
<feature type="non-terminal residue" evidence="5">
    <location>
        <position position="104"/>
    </location>
</feature>
<dbReference type="GO" id="GO:0032259">
    <property type="term" value="P:methylation"/>
    <property type="evidence" value="ECO:0007669"/>
    <property type="project" value="UniProtKB-KW"/>
</dbReference>
<reference evidence="5" key="1">
    <citation type="journal article" date="2014" name="Front. Microbiol.">
        <title>High frequency of phylogenetically diverse reductive dehalogenase-homologous genes in deep subseafloor sedimentary metagenomes.</title>
        <authorList>
            <person name="Kawai M."/>
            <person name="Futagami T."/>
            <person name="Toyoda A."/>
            <person name="Takaki Y."/>
            <person name="Nishi S."/>
            <person name="Hori S."/>
            <person name="Arai W."/>
            <person name="Tsubouchi T."/>
            <person name="Morono Y."/>
            <person name="Uchiyama I."/>
            <person name="Ito T."/>
            <person name="Fujiyama A."/>
            <person name="Inagaki F."/>
            <person name="Takami H."/>
        </authorList>
    </citation>
    <scope>NUCLEOTIDE SEQUENCE</scope>
    <source>
        <strain evidence="5">Expedition CK06-06</strain>
    </source>
</reference>
<name>X1FNR2_9ZZZZ</name>
<dbReference type="InterPro" id="IPR041698">
    <property type="entry name" value="Methyltransf_25"/>
</dbReference>
<keyword evidence="3" id="KW-0949">S-adenosyl-L-methionine</keyword>
<protein>
    <recommendedName>
        <fullName evidence="4">Methyltransferase domain-containing protein</fullName>
    </recommendedName>
</protein>
<dbReference type="InterPro" id="IPR029063">
    <property type="entry name" value="SAM-dependent_MTases_sf"/>
</dbReference>
<dbReference type="CDD" id="cd02440">
    <property type="entry name" value="AdoMet_MTases"/>
    <property type="match status" value="1"/>
</dbReference>